<keyword evidence="3" id="KW-1134">Transmembrane beta strand</keyword>
<keyword evidence="5" id="KW-0472">Membrane</keyword>
<dbReference type="SUPFAM" id="SSF49452">
    <property type="entry name" value="Starch-binding domain-like"/>
    <property type="match status" value="1"/>
</dbReference>
<dbReference type="InterPro" id="IPR039426">
    <property type="entry name" value="TonB-dep_rcpt-like"/>
</dbReference>
<feature type="domain" description="TonB-dependent transporter Oar-like beta-barrel" evidence="10">
    <location>
        <begin position="258"/>
        <end position="1106"/>
    </location>
</feature>
<dbReference type="Gene3D" id="2.60.40.1120">
    <property type="entry name" value="Carboxypeptidase-like, regulatory domain"/>
    <property type="match status" value="1"/>
</dbReference>
<dbReference type="SUPFAM" id="SSF56935">
    <property type="entry name" value="Porins"/>
    <property type="match status" value="1"/>
</dbReference>
<keyword evidence="4" id="KW-0812">Transmembrane</keyword>
<evidence type="ECO:0000259" key="10">
    <source>
        <dbReference type="Pfam" id="PF25183"/>
    </source>
</evidence>
<keyword evidence="11" id="KW-0675">Receptor</keyword>
<evidence type="ECO:0000313" key="12">
    <source>
        <dbReference type="Proteomes" id="UP000182427"/>
    </source>
</evidence>
<feature type="domain" description="TonB-dependent receptor plug" evidence="9">
    <location>
        <begin position="157"/>
        <end position="250"/>
    </location>
</feature>
<evidence type="ECO:0000256" key="1">
    <source>
        <dbReference type="ARBA" id="ARBA00004571"/>
    </source>
</evidence>
<dbReference type="Gene3D" id="2.170.130.10">
    <property type="entry name" value="TonB-dependent receptor, plug domain"/>
    <property type="match status" value="1"/>
</dbReference>
<dbReference type="InterPro" id="IPR057601">
    <property type="entry name" value="Oar-like_b-barrel"/>
</dbReference>
<feature type="compositionally biased region" description="Polar residues" evidence="7">
    <location>
        <begin position="880"/>
        <end position="897"/>
    </location>
</feature>
<feature type="region of interest" description="Disordered" evidence="7">
    <location>
        <begin position="880"/>
        <end position="906"/>
    </location>
</feature>
<evidence type="ECO:0000256" key="2">
    <source>
        <dbReference type="ARBA" id="ARBA00022448"/>
    </source>
</evidence>
<dbReference type="Pfam" id="PF13620">
    <property type="entry name" value="CarboxypepD_reg"/>
    <property type="match status" value="1"/>
</dbReference>
<gene>
    <name evidence="11" type="ORF">SAMN05444167_1947</name>
</gene>
<evidence type="ECO:0000256" key="6">
    <source>
        <dbReference type="ARBA" id="ARBA00023237"/>
    </source>
</evidence>
<dbReference type="AlphaFoldDB" id="A0A1G7JU21"/>
<keyword evidence="12" id="KW-1185">Reference proteome</keyword>
<evidence type="ECO:0000313" key="11">
    <source>
        <dbReference type="EMBL" id="SDF28381.1"/>
    </source>
</evidence>
<dbReference type="GO" id="GO:0030246">
    <property type="term" value="F:carbohydrate binding"/>
    <property type="evidence" value="ECO:0007669"/>
    <property type="project" value="InterPro"/>
</dbReference>
<dbReference type="GO" id="GO:0015344">
    <property type="term" value="F:siderophore uptake transmembrane transporter activity"/>
    <property type="evidence" value="ECO:0007669"/>
    <property type="project" value="TreeGrafter"/>
</dbReference>
<dbReference type="EMBL" id="LT629690">
    <property type="protein sequence ID" value="SDF28381.1"/>
    <property type="molecule type" value="Genomic_DNA"/>
</dbReference>
<evidence type="ECO:0000259" key="9">
    <source>
        <dbReference type="Pfam" id="PF07715"/>
    </source>
</evidence>
<dbReference type="InterPro" id="IPR036942">
    <property type="entry name" value="Beta-barrel_TonB_sf"/>
</dbReference>
<feature type="chain" id="PRO_5009241576" evidence="8">
    <location>
        <begin position="31"/>
        <end position="1113"/>
    </location>
</feature>
<evidence type="ECO:0000256" key="3">
    <source>
        <dbReference type="ARBA" id="ARBA00022452"/>
    </source>
</evidence>
<dbReference type="Proteomes" id="UP000182427">
    <property type="component" value="Chromosome I"/>
</dbReference>
<dbReference type="Gene3D" id="2.40.170.20">
    <property type="entry name" value="TonB-dependent receptor, beta-barrel domain"/>
    <property type="match status" value="1"/>
</dbReference>
<feature type="signal peptide" evidence="8">
    <location>
        <begin position="1"/>
        <end position="30"/>
    </location>
</feature>
<comment type="subcellular location">
    <subcellularLocation>
        <location evidence="1">Cell outer membrane</location>
        <topology evidence="1">Multi-pass membrane protein</topology>
    </subcellularLocation>
</comment>
<organism evidence="11 12">
    <name type="scientific">Terriglobus roseus</name>
    <dbReference type="NCBI Taxonomy" id="392734"/>
    <lineage>
        <taxon>Bacteria</taxon>
        <taxon>Pseudomonadati</taxon>
        <taxon>Acidobacteriota</taxon>
        <taxon>Terriglobia</taxon>
        <taxon>Terriglobales</taxon>
        <taxon>Acidobacteriaceae</taxon>
        <taxon>Terriglobus</taxon>
    </lineage>
</organism>
<keyword evidence="8" id="KW-0732">Signal</keyword>
<protein>
    <submittedName>
        <fullName evidence="11">TonB-dependent Receptor Plug Domain</fullName>
    </submittedName>
</protein>
<evidence type="ECO:0000256" key="4">
    <source>
        <dbReference type="ARBA" id="ARBA00022692"/>
    </source>
</evidence>
<accession>A0A1G7JU21</accession>
<sequence length="1113" mass="119973">MKPENLFSRITALTLLILMLVFAGTPRAMAQFDSGSFVGTVADASGATIPQASVTVTNIDTGVSVTTKADASGHYEVPALKAGRYHVEAVSSGFSKAIADNITVQVGGRQKLDLTLKAGGVDTTVEVSDVAIQVETETAQRSQGVSNYQSAALPLVTRNYADLLALVSGVRPTTDAAPRANTASLVRSGSFSVNGQRSMFNNFLLDGVDNNAYGASNQGFDNQIITPPPDSVAQFSVITNSMNAEYGRGPGATVNVATRGGTNAFHATIYEFIRNTNLNAIGYFAPTGGVKPQFNRNQFGVNFGGPILKDKLFYFVDYEGFRQVVQPVAFASLPLYNQRAGILSVDVQDPYNGTIYSHGTSVLASPNISPIAKQVIGYLNTLTPIASTVTTLSNDYRGSSRFTDNSDKGSLRLDWQATKKDALFLRLSDRKENGVNFPTLPLPLDGGSNGVQRIKDQQALLGYTHIINNNQILDVRLALSRTKAGKASLSIGNTDFSIPGLPSNPAVAGGLPTTSISGGFSALGRQSTNPQWQNPALLDPKVNYSWVRGKHSLKFGYEFERIWMSVQNTDPLGGSYTFAGGFSKCQKVVTGCSSTAAATDTYWADFLFGAPSGYALASYFVAHLRQNQHAIYGQDDWKVNPKLTLNIGLRWEYGSPYYNLGNTVTNFDPKTATMLSAKNSGGVYDKTLINPDLNDFAPRVGFAYAIDPKTSLRGGYGVGYIHYTRAGPGDLLAINAPQSISVAVTQTPTTAGFRRTQDGYPAGLTETFDPLKTTVISIDPNRRDGYAHSYYLSVQRELMKNTLVEVAYVGNQGRKLETISNLNQKDPSKNFARPIPTWSEITNPRNAGMGNYNSLQLRYEQRFVAGLTLLNSFTWGKSMDNDSASQDSNGPSPQDANNPGGEYAQSDYNQPVIDSLSLVYELPFGYDKAFFRHSGWLLNQVIGGWQLSTINQFASGTPFNIVYTPPSAYQVSPGLSATNRGANQYRPNRNAGVPLVINSRVGTNRQWINPAAVQIPNTVAATPSPFGNMSRNPGLGPSYYNTDLALNKTFGARESGIKVQFRAEAYNLFNHTNFVSPTNSSISGTVGGVGTTGGTLSGTFPSRILQFGLKVNY</sequence>
<dbReference type="PANTHER" id="PTHR30069">
    <property type="entry name" value="TONB-DEPENDENT OUTER MEMBRANE RECEPTOR"/>
    <property type="match status" value="1"/>
</dbReference>
<evidence type="ECO:0000256" key="7">
    <source>
        <dbReference type="SAM" id="MobiDB-lite"/>
    </source>
</evidence>
<dbReference type="InterPro" id="IPR037066">
    <property type="entry name" value="Plug_dom_sf"/>
</dbReference>
<dbReference type="RefSeq" id="WP_231966843.1">
    <property type="nucleotide sequence ID" value="NZ_LT629690.1"/>
</dbReference>
<reference evidence="11 12" key="1">
    <citation type="submission" date="2016-10" db="EMBL/GenBank/DDBJ databases">
        <authorList>
            <person name="de Groot N.N."/>
        </authorList>
    </citation>
    <scope>NUCLEOTIDE SEQUENCE [LARGE SCALE GENOMIC DNA]</scope>
    <source>
        <strain evidence="11 12">GAS232</strain>
    </source>
</reference>
<dbReference type="GO" id="GO:0009279">
    <property type="term" value="C:cell outer membrane"/>
    <property type="evidence" value="ECO:0007669"/>
    <property type="project" value="UniProtKB-SubCell"/>
</dbReference>
<dbReference type="InterPro" id="IPR012910">
    <property type="entry name" value="Plug_dom"/>
</dbReference>
<evidence type="ECO:0000256" key="8">
    <source>
        <dbReference type="SAM" id="SignalP"/>
    </source>
</evidence>
<evidence type="ECO:0000256" key="5">
    <source>
        <dbReference type="ARBA" id="ARBA00023136"/>
    </source>
</evidence>
<keyword evidence="2" id="KW-0813">Transport</keyword>
<dbReference type="PANTHER" id="PTHR30069:SF46">
    <property type="entry name" value="OAR PROTEIN"/>
    <property type="match status" value="1"/>
</dbReference>
<dbReference type="InterPro" id="IPR013784">
    <property type="entry name" value="Carb-bd-like_fold"/>
</dbReference>
<dbReference type="GO" id="GO:0044718">
    <property type="term" value="P:siderophore transmembrane transport"/>
    <property type="evidence" value="ECO:0007669"/>
    <property type="project" value="TreeGrafter"/>
</dbReference>
<dbReference type="Pfam" id="PF25183">
    <property type="entry name" value="OMP_b-brl_4"/>
    <property type="match status" value="1"/>
</dbReference>
<dbReference type="Pfam" id="PF07715">
    <property type="entry name" value="Plug"/>
    <property type="match status" value="1"/>
</dbReference>
<name>A0A1G7JU21_9BACT</name>
<proteinExistence type="predicted"/>
<keyword evidence="6" id="KW-0998">Cell outer membrane</keyword>